<comment type="caution">
    <text evidence="2">The sequence shown here is derived from an EMBL/GenBank/DDBJ whole genome shotgun (WGS) entry which is preliminary data.</text>
</comment>
<evidence type="ECO:0000313" key="3">
    <source>
        <dbReference type="Proteomes" id="UP000288805"/>
    </source>
</evidence>
<dbReference type="EMBL" id="QGNW01002424">
    <property type="protein sequence ID" value="RVW19869.1"/>
    <property type="molecule type" value="Genomic_DNA"/>
</dbReference>
<dbReference type="Proteomes" id="UP000288805">
    <property type="component" value="Unassembled WGS sequence"/>
</dbReference>
<accession>A0A438C9L2</accession>
<organism evidence="2 3">
    <name type="scientific">Vitis vinifera</name>
    <name type="common">Grape</name>
    <dbReference type="NCBI Taxonomy" id="29760"/>
    <lineage>
        <taxon>Eukaryota</taxon>
        <taxon>Viridiplantae</taxon>
        <taxon>Streptophyta</taxon>
        <taxon>Embryophyta</taxon>
        <taxon>Tracheophyta</taxon>
        <taxon>Spermatophyta</taxon>
        <taxon>Magnoliopsida</taxon>
        <taxon>eudicotyledons</taxon>
        <taxon>Gunneridae</taxon>
        <taxon>Pentapetalae</taxon>
        <taxon>rosids</taxon>
        <taxon>Vitales</taxon>
        <taxon>Vitaceae</taxon>
        <taxon>Viteae</taxon>
        <taxon>Vitis</taxon>
    </lineage>
</organism>
<feature type="region of interest" description="Disordered" evidence="1">
    <location>
        <begin position="243"/>
        <end position="265"/>
    </location>
</feature>
<feature type="compositionally biased region" description="Basic and acidic residues" evidence="1">
    <location>
        <begin position="243"/>
        <end position="253"/>
    </location>
</feature>
<reference evidence="2 3" key="1">
    <citation type="journal article" date="2018" name="PLoS Genet.">
        <title>Population sequencing reveals clonal diversity and ancestral inbreeding in the grapevine cultivar Chardonnay.</title>
        <authorList>
            <person name="Roach M.J."/>
            <person name="Johnson D.L."/>
            <person name="Bohlmann J."/>
            <person name="van Vuuren H.J."/>
            <person name="Jones S.J."/>
            <person name="Pretorius I.S."/>
            <person name="Schmidt S.A."/>
            <person name="Borneman A.R."/>
        </authorList>
    </citation>
    <scope>NUCLEOTIDE SEQUENCE [LARGE SCALE GENOMIC DNA]</scope>
    <source>
        <strain evidence="3">cv. Chardonnay</strain>
        <tissue evidence="2">Leaf</tissue>
    </source>
</reference>
<evidence type="ECO:0000313" key="2">
    <source>
        <dbReference type="EMBL" id="RVW19869.1"/>
    </source>
</evidence>
<proteinExistence type="predicted"/>
<protein>
    <recommendedName>
        <fullName evidence="4">Reverse transcriptase domain-containing protein</fullName>
    </recommendedName>
</protein>
<dbReference type="AlphaFoldDB" id="A0A438C9L2"/>
<dbReference type="PANTHER" id="PTHR46890">
    <property type="entry name" value="NON-LTR RETROLELEMENT REVERSE TRANSCRIPTASE-LIKE PROTEIN-RELATED"/>
    <property type="match status" value="1"/>
</dbReference>
<evidence type="ECO:0000256" key="1">
    <source>
        <dbReference type="SAM" id="MobiDB-lite"/>
    </source>
</evidence>
<gene>
    <name evidence="2" type="ORF">CK203_110852</name>
</gene>
<dbReference type="PANTHER" id="PTHR46890:SF1">
    <property type="entry name" value="REVERSE TRANSCRIPTASE DOMAIN-CONTAINING PROTEIN"/>
    <property type="match status" value="1"/>
</dbReference>
<name>A0A438C9L2_VITVI</name>
<dbReference type="InterPro" id="IPR052343">
    <property type="entry name" value="Retrotransposon-Effector_Assoc"/>
</dbReference>
<evidence type="ECO:0008006" key="4">
    <source>
        <dbReference type="Google" id="ProtNLM"/>
    </source>
</evidence>
<sequence>MGPVGGSPLETTLKGDLVKEEDRNTGFFHRMASAHRRNNALDRIKVNGEWLVEEQEMNCISWQEAESLEIPFAEIEIYSALMEMSGDKAPGPDGFTVAFWQNAWDFTKEEIMEMFKEFHEHNSFVRSLNNTFLVLQKMGFGTKWVGWMWSCVSSAKFSVLVNGVSAGFFPSTRGLRQGNSLSLISLLWEWKFWTSSSRERWRGDIYQDAPFGVGAGWGPCPLTTWTPLRVPNRATSMWDGMEERSGGDLRFGKDNTFPKGGGSLL</sequence>